<keyword evidence="3" id="KW-1185">Reference proteome</keyword>
<evidence type="ECO:0000256" key="1">
    <source>
        <dbReference type="ARBA" id="ARBA00022649"/>
    </source>
</evidence>
<dbReference type="RefSeq" id="WP_206578510.1">
    <property type="nucleotide sequence ID" value="NZ_JAFKCT010000004.1"/>
</dbReference>
<evidence type="ECO:0000313" key="3">
    <source>
        <dbReference type="Proteomes" id="UP000664317"/>
    </source>
</evidence>
<gene>
    <name evidence="2" type="ORF">J0A68_12325</name>
</gene>
<accession>A0ABS3C576</accession>
<dbReference type="InterPro" id="IPR007712">
    <property type="entry name" value="RelE/ParE_toxin"/>
</dbReference>
<keyword evidence="1" id="KW-1277">Toxin-antitoxin system</keyword>
<sequence>MALAIRYSPRARHEEIELLEYVVRKFGQKKAKEIYITIEKTLDRISKAPEMYRRTNRREGLRKCAFSKQTSIYYRIKEDCIEVVSFRPNRKDPKKFKV</sequence>
<reference evidence="2 3" key="1">
    <citation type="submission" date="2021-03" db="EMBL/GenBank/DDBJ databases">
        <title>novel species isolated from a fishpond in China.</title>
        <authorList>
            <person name="Lu H."/>
            <person name="Cai Z."/>
        </authorList>
    </citation>
    <scope>NUCLEOTIDE SEQUENCE [LARGE SCALE GENOMIC DNA]</scope>
    <source>
        <strain evidence="2 3">H41</strain>
    </source>
</reference>
<dbReference type="InterPro" id="IPR035093">
    <property type="entry name" value="RelE/ParE_toxin_dom_sf"/>
</dbReference>
<comment type="caution">
    <text evidence="2">The sequence shown here is derived from an EMBL/GenBank/DDBJ whole genome shotgun (WGS) entry which is preliminary data.</text>
</comment>
<organism evidence="2 3">
    <name type="scientific">Algoriphagus oliviformis</name>
    <dbReference type="NCBI Taxonomy" id="2811231"/>
    <lineage>
        <taxon>Bacteria</taxon>
        <taxon>Pseudomonadati</taxon>
        <taxon>Bacteroidota</taxon>
        <taxon>Cytophagia</taxon>
        <taxon>Cytophagales</taxon>
        <taxon>Cyclobacteriaceae</taxon>
        <taxon>Algoriphagus</taxon>
    </lineage>
</organism>
<dbReference type="EMBL" id="JAFKCT010000004">
    <property type="protein sequence ID" value="MBN7811739.1"/>
    <property type="molecule type" value="Genomic_DNA"/>
</dbReference>
<dbReference type="Proteomes" id="UP000664317">
    <property type="component" value="Unassembled WGS sequence"/>
</dbReference>
<protein>
    <submittedName>
        <fullName evidence="2">Type II toxin-antitoxin system RelE/ParE family toxin</fullName>
    </submittedName>
</protein>
<proteinExistence type="predicted"/>
<name>A0ABS3C576_9BACT</name>
<dbReference type="Pfam" id="PF05016">
    <property type="entry name" value="ParE_toxin"/>
    <property type="match status" value="1"/>
</dbReference>
<evidence type="ECO:0000313" key="2">
    <source>
        <dbReference type="EMBL" id="MBN7811739.1"/>
    </source>
</evidence>
<dbReference type="Gene3D" id="3.30.2310.20">
    <property type="entry name" value="RelE-like"/>
    <property type="match status" value="1"/>
</dbReference>